<dbReference type="SMART" id="SM00670">
    <property type="entry name" value="PINc"/>
    <property type="match status" value="1"/>
</dbReference>
<dbReference type="InterPro" id="IPR002716">
    <property type="entry name" value="PIN_dom"/>
</dbReference>
<dbReference type="PANTHER" id="PTHR30473:SF2">
    <property type="entry name" value="PIN DOMAIN-CONTAINING PROTEIN"/>
    <property type="match status" value="1"/>
</dbReference>
<dbReference type="STRING" id="646529.Desaci_4047"/>
<evidence type="ECO:0000256" key="3">
    <source>
        <dbReference type="ARBA" id="ARBA00046345"/>
    </source>
</evidence>
<dbReference type="InterPro" id="IPR051451">
    <property type="entry name" value="PhoH2-like"/>
</dbReference>
<protein>
    <submittedName>
        <fullName evidence="5">PhoH family protein</fullName>
    </submittedName>
</protein>
<accession>I4DAT8</accession>
<evidence type="ECO:0000256" key="1">
    <source>
        <dbReference type="ARBA" id="ARBA00022741"/>
    </source>
</evidence>
<evidence type="ECO:0000259" key="4">
    <source>
        <dbReference type="SMART" id="SM00670"/>
    </source>
</evidence>
<dbReference type="SUPFAM" id="SSF88723">
    <property type="entry name" value="PIN domain-like"/>
    <property type="match status" value="1"/>
</dbReference>
<dbReference type="CDD" id="cd09883">
    <property type="entry name" value="PIN_VapC_PhoHL-ATPase"/>
    <property type="match status" value="1"/>
</dbReference>
<dbReference type="AlphaFoldDB" id="I4DAT8"/>
<dbReference type="InterPro" id="IPR029060">
    <property type="entry name" value="PIN-like_dom_sf"/>
</dbReference>
<evidence type="ECO:0000256" key="2">
    <source>
        <dbReference type="ARBA" id="ARBA00022840"/>
    </source>
</evidence>
<dbReference type="InterPro" id="IPR003714">
    <property type="entry name" value="PhoH"/>
</dbReference>
<dbReference type="PANTHER" id="PTHR30473">
    <property type="entry name" value="PROTEIN PHOH"/>
    <property type="match status" value="1"/>
</dbReference>
<dbReference type="FunFam" id="3.40.50.300:FF:000013">
    <property type="entry name" value="PhoH family ATPase"/>
    <property type="match status" value="1"/>
</dbReference>
<dbReference type="HOGENOM" id="CLU_022283_2_1_9"/>
<proteinExistence type="inferred from homology"/>
<name>I4DAT8_DESAJ</name>
<dbReference type="Pfam" id="PF02562">
    <property type="entry name" value="PhoH"/>
    <property type="match status" value="1"/>
</dbReference>
<dbReference type="eggNOG" id="COG1875">
    <property type="taxonomic scope" value="Bacteria"/>
</dbReference>
<keyword evidence="1" id="KW-0547">Nucleotide-binding</keyword>
<dbReference type="InterPro" id="IPR027417">
    <property type="entry name" value="P-loop_NTPase"/>
</dbReference>
<organism evidence="5 6">
    <name type="scientific">Desulfosporosinus acidiphilus (strain DSM 22704 / JCM 16185 / SJ4)</name>
    <dbReference type="NCBI Taxonomy" id="646529"/>
    <lineage>
        <taxon>Bacteria</taxon>
        <taxon>Bacillati</taxon>
        <taxon>Bacillota</taxon>
        <taxon>Clostridia</taxon>
        <taxon>Eubacteriales</taxon>
        <taxon>Desulfitobacteriaceae</taxon>
        <taxon>Desulfosporosinus</taxon>
    </lineage>
</organism>
<dbReference type="EMBL" id="CP003639">
    <property type="protein sequence ID" value="AFM42912.1"/>
    <property type="molecule type" value="Genomic_DNA"/>
</dbReference>
<dbReference type="Gene3D" id="3.40.50.1010">
    <property type="entry name" value="5'-nuclease"/>
    <property type="match status" value="1"/>
</dbReference>
<keyword evidence="6" id="KW-1185">Reference proteome</keyword>
<keyword evidence="2" id="KW-0067">ATP-binding</keyword>
<dbReference type="Pfam" id="PF13638">
    <property type="entry name" value="PIN_4"/>
    <property type="match status" value="1"/>
</dbReference>
<sequence length="459" mass="51666">METYGIDYKESGKKGCVSLQKVYVLDSSVLLHDSRAIFQFQDNEVIIPFVVLEEVEGKKRREDNVGRAAREAIRNLDRLRNAGRLSQGVSLPGGGKIRIELNHYSREILPINSDLSLADNRILAVSLSLAREEERSVILVTKDIAMRVKADALGILTEDYYNDKVVMPQITDEVLRISLEDEQIDELYRNNSILWHETLPSNSCIKTVLSDQCVLPLVSSPDGKRIIYCMGQGRASWDIRPKNIEQAWALEMLHSTEIKLVNLMGPAGTGKTLLALASGLEQTVHGDKYLRMLCARPIIPFGKDIGFLPGEKEQKVRPYMQPIYDNLEFLLRSKKDKERERSGESIVESAIDLLIKKKQLEIEVLTYIRGRSIPNQFLIIDEAQNLTAHEVKTIVTRAGEGTKIVLCGDTDQIDHPYLDRESNGLAYIAARLKGQPFYGQVRLVHGERSDLATRAASLL</sequence>
<dbReference type="Gene3D" id="3.40.50.300">
    <property type="entry name" value="P-loop containing nucleotide triphosphate hydrolases"/>
    <property type="match status" value="1"/>
</dbReference>
<gene>
    <name evidence="5" type="ordered locus">Desaci_4047</name>
</gene>
<dbReference type="Proteomes" id="UP000002892">
    <property type="component" value="Chromosome"/>
</dbReference>
<evidence type="ECO:0000313" key="6">
    <source>
        <dbReference type="Proteomes" id="UP000002892"/>
    </source>
</evidence>
<feature type="domain" description="PIN" evidence="4">
    <location>
        <begin position="21"/>
        <end position="148"/>
    </location>
</feature>
<dbReference type="SUPFAM" id="SSF52540">
    <property type="entry name" value="P-loop containing nucleoside triphosphate hydrolases"/>
    <property type="match status" value="1"/>
</dbReference>
<dbReference type="GO" id="GO:0005524">
    <property type="term" value="F:ATP binding"/>
    <property type="evidence" value="ECO:0007669"/>
    <property type="project" value="UniProtKB-KW"/>
</dbReference>
<dbReference type="GO" id="GO:0005829">
    <property type="term" value="C:cytosol"/>
    <property type="evidence" value="ECO:0007669"/>
    <property type="project" value="TreeGrafter"/>
</dbReference>
<comment type="similarity">
    <text evidence="3">In the N-terminal section; belongs to the PINc/VapC protein family.</text>
</comment>
<evidence type="ECO:0000313" key="5">
    <source>
        <dbReference type="EMBL" id="AFM42912.1"/>
    </source>
</evidence>
<reference evidence="5 6" key="1">
    <citation type="journal article" date="2012" name="J. Bacteriol.">
        <title>Complete genome sequences of Desulfosporosinus orientis DSM765T, Desulfosporosinus youngiae DSM17734T, Desulfosporosinus meridiei DSM13257T, and Desulfosporosinus acidiphilus DSM22704T.</title>
        <authorList>
            <person name="Pester M."/>
            <person name="Brambilla E."/>
            <person name="Alazard D."/>
            <person name="Rattei T."/>
            <person name="Weinmaier T."/>
            <person name="Han J."/>
            <person name="Lucas S."/>
            <person name="Lapidus A."/>
            <person name="Cheng J.F."/>
            <person name="Goodwin L."/>
            <person name="Pitluck S."/>
            <person name="Peters L."/>
            <person name="Ovchinnikova G."/>
            <person name="Teshima H."/>
            <person name="Detter J.C."/>
            <person name="Han C.S."/>
            <person name="Tapia R."/>
            <person name="Land M.L."/>
            <person name="Hauser L."/>
            <person name="Kyrpides N.C."/>
            <person name="Ivanova N.N."/>
            <person name="Pagani I."/>
            <person name="Huntmann M."/>
            <person name="Wei C.L."/>
            <person name="Davenport K.W."/>
            <person name="Daligault H."/>
            <person name="Chain P.S."/>
            <person name="Chen A."/>
            <person name="Mavromatis K."/>
            <person name="Markowitz V."/>
            <person name="Szeto E."/>
            <person name="Mikhailova N."/>
            <person name="Pati A."/>
            <person name="Wagner M."/>
            <person name="Woyke T."/>
            <person name="Ollivier B."/>
            <person name="Klenk H.P."/>
            <person name="Spring S."/>
            <person name="Loy A."/>
        </authorList>
    </citation>
    <scope>NUCLEOTIDE SEQUENCE [LARGE SCALE GENOMIC DNA]</scope>
    <source>
        <strain evidence="6">DSM 22704 / JCM 16185 / SJ4</strain>
    </source>
</reference>
<dbReference type="KEGG" id="dai:Desaci_4047"/>